<dbReference type="Proteomes" id="UP000031518">
    <property type="component" value="Unassembled WGS sequence"/>
</dbReference>
<dbReference type="EMBL" id="CBXV010000008">
    <property type="protein sequence ID" value="CDM66888.1"/>
    <property type="molecule type" value="Genomic_DNA"/>
</dbReference>
<evidence type="ECO:0000259" key="2">
    <source>
        <dbReference type="Pfam" id="PF13581"/>
    </source>
</evidence>
<evidence type="ECO:0000313" key="3">
    <source>
        <dbReference type="EMBL" id="CDM66888.1"/>
    </source>
</evidence>
<protein>
    <submittedName>
        <fullName evidence="3">Anti-sigma regulatory factor (Ser/Thr protein kinase)</fullName>
        <ecNumber evidence="3">2.7.11.1</ecNumber>
    </submittedName>
</protein>
<accession>A0A0B6X034</accession>
<sequence length="162" mass="18267">MACYYRGFEIVWLKSDVGRRHDIFVTGEKTQLKIPSRIDMIDRAASLANEIATRCGFDAESIFGIELAVREAVSNAVVHGNREDESKIVEVAFTDAVNALTITVRDFGAGFDPESVPDPTREENLLKPSGRGMFFMRTFMDEVIWQHHPEGGTIVRMTKRRS</sequence>
<dbReference type="GO" id="GO:0004674">
    <property type="term" value="F:protein serine/threonine kinase activity"/>
    <property type="evidence" value="ECO:0007669"/>
    <property type="project" value="UniProtKB-KW"/>
</dbReference>
<feature type="domain" description="Histidine kinase/HSP90-like ATPase" evidence="2">
    <location>
        <begin position="35"/>
        <end position="159"/>
    </location>
</feature>
<dbReference type="InterPro" id="IPR050267">
    <property type="entry name" value="Anti-sigma-factor_SerPK"/>
</dbReference>
<gene>
    <name evidence="3" type="ORF">PYK22_02929</name>
</gene>
<keyword evidence="4" id="KW-1185">Reference proteome</keyword>
<dbReference type="AlphaFoldDB" id="A0A0B6X034"/>
<dbReference type="SUPFAM" id="SSF55874">
    <property type="entry name" value="ATPase domain of HSP90 chaperone/DNA topoisomerase II/histidine kinase"/>
    <property type="match status" value="1"/>
</dbReference>
<dbReference type="STRING" id="454194.PYK22_02929"/>
<dbReference type="EC" id="2.7.11.1" evidence="3"/>
<proteinExistence type="predicted"/>
<dbReference type="PANTHER" id="PTHR35526">
    <property type="entry name" value="ANTI-SIGMA-F FACTOR RSBW-RELATED"/>
    <property type="match status" value="1"/>
</dbReference>
<keyword evidence="1" id="KW-0723">Serine/threonine-protein kinase</keyword>
<evidence type="ECO:0000256" key="1">
    <source>
        <dbReference type="ARBA" id="ARBA00022527"/>
    </source>
</evidence>
<dbReference type="CDD" id="cd16936">
    <property type="entry name" value="HATPase_RsbW-like"/>
    <property type="match status" value="1"/>
</dbReference>
<keyword evidence="3" id="KW-0418">Kinase</keyword>
<dbReference type="Gene3D" id="3.30.565.10">
    <property type="entry name" value="Histidine kinase-like ATPase, C-terminal domain"/>
    <property type="match status" value="1"/>
</dbReference>
<dbReference type="PANTHER" id="PTHR35526:SF3">
    <property type="entry name" value="ANTI-SIGMA-F FACTOR RSBW"/>
    <property type="match status" value="1"/>
</dbReference>
<reference evidence="3 4" key="2">
    <citation type="submission" date="2015-01" db="EMBL/GenBank/DDBJ databases">
        <title>Complete genome sequence of Pyrinomonas methylaliphatogenes type strain K22T.</title>
        <authorList>
            <person name="Lee K.C.Y."/>
            <person name="Power J.F."/>
            <person name="Dunfield P.F."/>
            <person name="Morgan X.C."/>
            <person name="Huttenhower C."/>
            <person name="Stott M.B."/>
        </authorList>
    </citation>
    <scope>NUCLEOTIDE SEQUENCE [LARGE SCALE GENOMIC DNA]</scope>
    <source>
        <strain evidence="3 4">K22</strain>
    </source>
</reference>
<organism evidence="3 4">
    <name type="scientific">Pyrinomonas methylaliphatogenes</name>
    <dbReference type="NCBI Taxonomy" id="454194"/>
    <lineage>
        <taxon>Bacteria</taxon>
        <taxon>Pseudomonadati</taxon>
        <taxon>Acidobacteriota</taxon>
        <taxon>Blastocatellia</taxon>
        <taxon>Blastocatellales</taxon>
        <taxon>Pyrinomonadaceae</taxon>
        <taxon>Pyrinomonas</taxon>
    </lineage>
</organism>
<keyword evidence="3" id="KW-0808">Transferase</keyword>
<dbReference type="InterPro" id="IPR003594">
    <property type="entry name" value="HATPase_dom"/>
</dbReference>
<dbReference type="InterPro" id="IPR036890">
    <property type="entry name" value="HATPase_C_sf"/>
</dbReference>
<name>A0A0B6X034_9BACT</name>
<evidence type="ECO:0000313" key="4">
    <source>
        <dbReference type="Proteomes" id="UP000031518"/>
    </source>
</evidence>
<reference evidence="3 4" key="1">
    <citation type="submission" date="2013-12" db="EMBL/GenBank/DDBJ databases">
        <authorList>
            <person name="Stott M."/>
        </authorList>
    </citation>
    <scope>NUCLEOTIDE SEQUENCE [LARGE SCALE GENOMIC DNA]</scope>
    <source>
        <strain evidence="3 4">K22</strain>
    </source>
</reference>
<dbReference type="Pfam" id="PF13581">
    <property type="entry name" value="HATPase_c_2"/>
    <property type="match status" value="1"/>
</dbReference>